<gene>
    <name evidence="3" type="ORF">GCM10009765_35630</name>
</gene>
<dbReference type="InterPro" id="IPR007344">
    <property type="entry name" value="GrpB/CoaE"/>
</dbReference>
<dbReference type="InterPro" id="IPR043519">
    <property type="entry name" value="NT_sf"/>
</dbReference>
<evidence type="ECO:0000256" key="2">
    <source>
        <dbReference type="SAM" id="MobiDB-lite"/>
    </source>
</evidence>
<accession>A0ABP4T6W5</accession>
<dbReference type="Pfam" id="PF04229">
    <property type="entry name" value="GrpB"/>
    <property type="match status" value="1"/>
</dbReference>
<reference evidence="4" key="1">
    <citation type="journal article" date="2019" name="Int. J. Syst. Evol. Microbiol.">
        <title>The Global Catalogue of Microorganisms (GCM) 10K type strain sequencing project: providing services to taxonomists for standard genome sequencing and annotation.</title>
        <authorList>
            <consortium name="The Broad Institute Genomics Platform"/>
            <consortium name="The Broad Institute Genome Sequencing Center for Infectious Disease"/>
            <person name="Wu L."/>
            <person name="Ma J."/>
        </authorList>
    </citation>
    <scope>NUCLEOTIDE SEQUENCE [LARGE SCALE GENOMIC DNA]</scope>
    <source>
        <strain evidence="4">JCM 14718</strain>
    </source>
</reference>
<dbReference type="SUPFAM" id="SSF81301">
    <property type="entry name" value="Nucleotidyltransferase"/>
    <property type="match status" value="1"/>
</dbReference>
<feature type="compositionally biased region" description="Basic and acidic residues" evidence="2">
    <location>
        <begin position="195"/>
        <end position="209"/>
    </location>
</feature>
<dbReference type="PANTHER" id="PTHR34822">
    <property type="entry name" value="GRPB DOMAIN PROTEIN (AFU_ORTHOLOGUE AFUA_1G01530)"/>
    <property type="match status" value="1"/>
</dbReference>
<dbReference type="EMBL" id="BAAANY010000011">
    <property type="protein sequence ID" value="GAA1683304.1"/>
    <property type="molecule type" value="Genomic_DNA"/>
</dbReference>
<dbReference type="RefSeq" id="WP_163569145.1">
    <property type="nucleotide sequence ID" value="NZ_BAAANY010000011.1"/>
</dbReference>
<keyword evidence="1" id="KW-0173">Coenzyme A biosynthesis</keyword>
<evidence type="ECO:0000256" key="1">
    <source>
        <dbReference type="ARBA" id="ARBA00022993"/>
    </source>
</evidence>
<dbReference type="Proteomes" id="UP001500618">
    <property type="component" value="Unassembled WGS sequence"/>
</dbReference>
<proteinExistence type="predicted"/>
<evidence type="ECO:0000313" key="3">
    <source>
        <dbReference type="EMBL" id="GAA1683304.1"/>
    </source>
</evidence>
<sequence length="209" mass="22524">MITVVDYDPAWPPRFEVLRQEYARAMAAADVPVVAIEHVGSTSVPGLAAKPVIDCDIIVAPADVEAASAVLVGLGFRPLGELGIPRRWAFKEPARLAGTNTYVIVEGALSLRNHLCVRDVLRSNAALREEYAAVKLRVAATAANIDEYGRGKNATIQRILAAGGMNDAERASIDANLVPSHETLPRSYGSPSEQYDDKQSAEKDHRDHG</sequence>
<dbReference type="Gene3D" id="3.30.460.10">
    <property type="entry name" value="Beta Polymerase, domain 2"/>
    <property type="match status" value="1"/>
</dbReference>
<comment type="caution">
    <text evidence="3">The sequence shown here is derived from an EMBL/GenBank/DDBJ whole genome shotgun (WGS) entry which is preliminary data.</text>
</comment>
<evidence type="ECO:0008006" key="5">
    <source>
        <dbReference type="Google" id="ProtNLM"/>
    </source>
</evidence>
<feature type="region of interest" description="Disordered" evidence="2">
    <location>
        <begin position="176"/>
        <end position="209"/>
    </location>
</feature>
<keyword evidence="4" id="KW-1185">Reference proteome</keyword>
<dbReference type="PANTHER" id="PTHR34822:SF1">
    <property type="entry name" value="GRPB FAMILY PROTEIN"/>
    <property type="match status" value="1"/>
</dbReference>
<protein>
    <recommendedName>
        <fullName evidence="5">GrpB family protein</fullName>
    </recommendedName>
</protein>
<organism evidence="3 4">
    <name type="scientific">Fodinicola feengrottensis</name>
    <dbReference type="NCBI Taxonomy" id="435914"/>
    <lineage>
        <taxon>Bacteria</taxon>
        <taxon>Bacillati</taxon>
        <taxon>Actinomycetota</taxon>
        <taxon>Actinomycetes</taxon>
        <taxon>Mycobacteriales</taxon>
        <taxon>Fodinicola</taxon>
    </lineage>
</organism>
<name>A0ABP4T6W5_9ACTN</name>
<evidence type="ECO:0000313" key="4">
    <source>
        <dbReference type="Proteomes" id="UP001500618"/>
    </source>
</evidence>